<gene>
    <name evidence="7" type="ORF">JG687_00017416</name>
    <name evidence="8" type="ORF">PC110_g5439</name>
    <name evidence="2" type="ORF">PC113_g21918</name>
    <name evidence="3" type="ORF">PC115_g21784</name>
    <name evidence="4" type="ORF">PC117_g24270</name>
    <name evidence="5" type="ORF">PC118_g21841</name>
    <name evidence="6" type="ORF">PC129_g21321</name>
</gene>
<evidence type="ECO:0000313" key="3">
    <source>
        <dbReference type="EMBL" id="KAG2882967.1"/>
    </source>
</evidence>
<dbReference type="Proteomes" id="UP000735874">
    <property type="component" value="Unassembled WGS sequence"/>
</dbReference>
<feature type="compositionally biased region" description="Polar residues" evidence="1">
    <location>
        <begin position="24"/>
        <end position="35"/>
    </location>
</feature>
<evidence type="ECO:0000313" key="9">
    <source>
        <dbReference type="Proteomes" id="UP000251314"/>
    </source>
</evidence>
<reference evidence="2" key="2">
    <citation type="submission" date="2018-10" db="EMBL/GenBank/DDBJ databases">
        <title>Effector identification in a new, highly contiguous assembly of the strawberry crown rot pathogen Phytophthora cactorum.</title>
        <authorList>
            <person name="Armitage A.D."/>
            <person name="Nellist C.F."/>
            <person name="Bates H."/>
            <person name="Vickerstaff R.J."/>
            <person name="Harrison R.J."/>
        </authorList>
    </citation>
    <scope>NUCLEOTIDE SEQUENCE</scope>
    <source>
        <strain evidence="2">15-7</strain>
        <strain evidence="3">4032</strain>
        <strain evidence="4">4040</strain>
        <strain evidence="5">P415</strain>
        <strain evidence="6">P421</strain>
    </source>
</reference>
<evidence type="ECO:0000313" key="7">
    <source>
        <dbReference type="EMBL" id="KAG6945213.1"/>
    </source>
</evidence>
<dbReference type="EMBL" id="RCML01001568">
    <property type="protein sequence ID" value="KAG2961670.1"/>
    <property type="molecule type" value="Genomic_DNA"/>
</dbReference>
<evidence type="ECO:0000313" key="5">
    <source>
        <dbReference type="EMBL" id="KAG2961670.1"/>
    </source>
</evidence>
<dbReference type="Proteomes" id="UP000688947">
    <property type="component" value="Unassembled WGS sequence"/>
</dbReference>
<feature type="region of interest" description="Disordered" evidence="1">
    <location>
        <begin position="1"/>
        <end position="77"/>
    </location>
</feature>
<reference evidence="8 9" key="1">
    <citation type="submission" date="2018-01" db="EMBL/GenBank/DDBJ databases">
        <title>Draft genome of the strawberry crown rot pathogen Phytophthora cactorum.</title>
        <authorList>
            <person name="Armitage A.D."/>
            <person name="Lysoe E."/>
            <person name="Nellist C.F."/>
            <person name="Harrison R.J."/>
            <person name="Brurberg M.B."/>
        </authorList>
    </citation>
    <scope>NUCLEOTIDE SEQUENCE [LARGE SCALE GENOMIC DNA]</scope>
    <source>
        <strain evidence="8 9">10300</strain>
    </source>
</reference>
<dbReference type="Proteomes" id="UP000760860">
    <property type="component" value="Unassembled WGS sequence"/>
</dbReference>
<dbReference type="EMBL" id="RCMG01001519">
    <property type="protein sequence ID" value="KAG2825378.1"/>
    <property type="molecule type" value="Genomic_DNA"/>
</dbReference>
<evidence type="ECO:0000313" key="2">
    <source>
        <dbReference type="EMBL" id="KAG2825378.1"/>
    </source>
</evidence>
<sequence length="117" mass="12902">MAGSAVKKKGKRARCAPRIKDSCDSNSDAPWTQARSPPDKTPQHLEGSPNMPSKRQKNVADDSSEENASVKDLPAEVRVTGPQFSGIFDSWKEMEAAFVRYQRGDVSELEPPNDKLD</sequence>
<dbReference type="OrthoDB" id="10272540at2759"/>
<dbReference type="EMBL" id="RCMK01001598">
    <property type="protein sequence ID" value="KAG2891305.1"/>
    <property type="molecule type" value="Genomic_DNA"/>
</dbReference>
<reference evidence="7" key="3">
    <citation type="submission" date="2021-01" db="EMBL/GenBank/DDBJ databases">
        <title>Phytophthora aleatoria, a newly-described species from Pinus radiata is distinct from Phytophthora cactorum isolates based on comparative genomics.</title>
        <authorList>
            <person name="Mcdougal R."/>
            <person name="Panda P."/>
            <person name="Williams N."/>
            <person name="Studholme D.J."/>
        </authorList>
    </citation>
    <scope>NUCLEOTIDE SEQUENCE</scope>
    <source>
        <strain evidence="7">NZFS 3830</strain>
    </source>
</reference>
<comment type="caution">
    <text evidence="8">The sequence shown here is derived from an EMBL/GenBank/DDBJ whole genome shotgun (WGS) entry which is preliminary data.</text>
</comment>
<keyword evidence="9" id="KW-1185">Reference proteome</keyword>
<dbReference type="Proteomes" id="UP000736787">
    <property type="component" value="Unassembled WGS sequence"/>
</dbReference>
<dbReference type="EMBL" id="JAENGZ010002019">
    <property type="protein sequence ID" value="KAG6945213.1"/>
    <property type="molecule type" value="Genomic_DNA"/>
</dbReference>
<name>A0A329SRF2_9STRA</name>
<organism evidence="8 9">
    <name type="scientific">Phytophthora cactorum</name>
    <dbReference type="NCBI Taxonomy" id="29920"/>
    <lineage>
        <taxon>Eukaryota</taxon>
        <taxon>Sar</taxon>
        <taxon>Stramenopiles</taxon>
        <taxon>Oomycota</taxon>
        <taxon>Peronosporomycetes</taxon>
        <taxon>Peronosporales</taxon>
        <taxon>Peronosporaceae</taxon>
        <taxon>Phytophthora</taxon>
    </lineage>
</organism>
<evidence type="ECO:0000313" key="8">
    <source>
        <dbReference type="EMBL" id="RAW38318.1"/>
    </source>
</evidence>
<evidence type="ECO:0000256" key="1">
    <source>
        <dbReference type="SAM" id="MobiDB-lite"/>
    </source>
</evidence>
<feature type="compositionally biased region" description="Basic residues" evidence="1">
    <location>
        <begin position="1"/>
        <end position="17"/>
    </location>
</feature>
<dbReference type="Proteomes" id="UP000251314">
    <property type="component" value="Unassembled WGS sequence"/>
</dbReference>
<proteinExistence type="predicted"/>
<accession>A0A329SRF2</accession>
<evidence type="ECO:0000313" key="6">
    <source>
        <dbReference type="EMBL" id="KAG3207641.1"/>
    </source>
</evidence>
<dbReference type="EMBL" id="RCMI01001616">
    <property type="protein sequence ID" value="KAG2882967.1"/>
    <property type="molecule type" value="Genomic_DNA"/>
</dbReference>
<dbReference type="VEuPathDB" id="FungiDB:PC110_g5439"/>
<dbReference type="EMBL" id="MJFZ01000091">
    <property type="protein sequence ID" value="RAW38318.1"/>
    <property type="molecule type" value="Genomic_DNA"/>
</dbReference>
<evidence type="ECO:0000313" key="4">
    <source>
        <dbReference type="EMBL" id="KAG2891305.1"/>
    </source>
</evidence>
<dbReference type="Proteomes" id="UP000774804">
    <property type="component" value="Unassembled WGS sequence"/>
</dbReference>
<dbReference type="Proteomes" id="UP000697107">
    <property type="component" value="Unassembled WGS sequence"/>
</dbReference>
<dbReference type="AlphaFoldDB" id="A0A329SRF2"/>
<protein>
    <submittedName>
        <fullName evidence="8">Uncharacterized protein</fullName>
    </submittedName>
</protein>
<dbReference type="EMBL" id="RCMV01001680">
    <property type="protein sequence ID" value="KAG3207641.1"/>
    <property type="molecule type" value="Genomic_DNA"/>
</dbReference>